<dbReference type="GO" id="GO:0015562">
    <property type="term" value="F:efflux transmembrane transporter activity"/>
    <property type="evidence" value="ECO:0007669"/>
    <property type="project" value="InterPro"/>
</dbReference>
<name>A0A923E1K0_9SPHI</name>
<dbReference type="Proteomes" id="UP000601055">
    <property type="component" value="Unassembled WGS sequence"/>
</dbReference>
<evidence type="ECO:0000256" key="2">
    <source>
        <dbReference type="ARBA" id="ARBA00007613"/>
    </source>
</evidence>
<keyword evidence="3" id="KW-0813">Transport</keyword>
<dbReference type="RefSeq" id="WP_182923668.1">
    <property type="nucleotide sequence ID" value="NZ_WNXD01000002.1"/>
</dbReference>
<protein>
    <submittedName>
        <fullName evidence="8">TolC family protein</fullName>
    </submittedName>
</protein>
<dbReference type="PANTHER" id="PTHR30026">
    <property type="entry name" value="OUTER MEMBRANE PROTEIN TOLC"/>
    <property type="match status" value="1"/>
</dbReference>
<dbReference type="InterPro" id="IPR003423">
    <property type="entry name" value="OMP_efflux"/>
</dbReference>
<comment type="subcellular location">
    <subcellularLocation>
        <location evidence="1">Cell outer membrane</location>
    </subcellularLocation>
</comment>
<keyword evidence="5" id="KW-0812">Transmembrane</keyword>
<keyword evidence="6" id="KW-0472">Membrane</keyword>
<comment type="similarity">
    <text evidence="2">Belongs to the outer membrane factor (OMF) (TC 1.B.17) family.</text>
</comment>
<sequence>MKQVANFSFLTKLTFILSLVITGFSQKSFAQEVITIQQAVENTLKNNLQVKQAEFSTALSDENLRQSKNALYPTLNGSANYNKNFGRSIDPSTNQYISQQFSSASGSLSAGADLFQGFAKLNQIRQNKILLDADKTNVDKIKNDLILSVVTSYMQILYNKDLLAASDQQLTVAKQTLNREQALLDAGNKTLADVSQAKSQVATAELNVTNAQNNLSISYLNLNQLMEMPSNSKFEVQAPLVNDNVAAKNNYDINEIYSSAVNTFPDIKLAALRTAAAAKGIDLAKANYSPRLSLGAGLGSNYSSGRQELISSTPNGTREIGRTAITNEAVVIPNFTTLYANQKFKSQIQDNFNQSIGLSLQIPIFNGFSARSAVRKAKINYQNTQVQEQLTKNNLSKVISQAVADLKAAEGRYSSTTNAFTAQKDAYYVIEQRYNVGLVNSLDYSTALTNKNKAEIDMIQAKYDLIFRAKVIDYYLGKQIVF</sequence>
<evidence type="ECO:0000256" key="7">
    <source>
        <dbReference type="ARBA" id="ARBA00023237"/>
    </source>
</evidence>
<evidence type="ECO:0000256" key="6">
    <source>
        <dbReference type="ARBA" id="ARBA00023136"/>
    </source>
</evidence>
<dbReference type="GO" id="GO:1990281">
    <property type="term" value="C:efflux pump complex"/>
    <property type="evidence" value="ECO:0007669"/>
    <property type="project" value="TreeGrafter"/>
</dbReference>
<evidence type="ECO:0000256" key="5">
    <source>
        <dbReference type="ARBA" id="ARBA00022692"/>
    </source>
</evidence>
<accession>A0A923E1K0</accession>
<dbReference type="InterPro" id="IPR051906">
    <property type="entry name" value="TolC-like"/>
</dbReference>
<evidence type="ECO:0000313" key="8">
    <source>
        <dbReference type="EMBL" id="MBB2147041.1"/>
    </source>
</evidence>
<keyword evidence="9" id="KW-1185">Reference proteome</keyword>
<comment type="caution">
    <text evidence="8">The sequence shown here is derived from an EMBL/GenBank/DDBJ whole genome shotgun (WGS) entry which is preliminary data.</text>
</comment>
<dbReference type="GO" id="GO:0015288">
    <property type="term" value="F:porin activity"/>
    <property type="evidence" value="ECO:0007669"/>
    <property type="project" value="TreeGrafter"/>
</dbReference>
<dbReference type="PANTHER" id="PTHR30026:SF20">
    <property type="entry name" value="OUTER MEMBRANE PROTEIN TOLC"/>
    <property type="match status" value="1"/>
</dbReference>
<dbReference type="GO" id="GO:0009279">
    <property type="term" value="C:cell outer membrane"/>
    <property type="evidence" value="ECO:0007669"/>
    <property type="project" value="UniProtKB-SubCell"/>
</dbReference>
<evidence type="ECO:0000256" key="1">
    <source>
        <dbReference type="ARBA" id="ARBA00004442"/>
    </source>
</evidence>
<dbReference type="Gene3D" id="1.20.1600.10">
    <property type="entry name" value="Outer membrane efflux proteins (OEP)"/>
    <property type="match status" value="1"/>
</dbReference>
<proteinExistence type="inferred from homology"/>
<gene>
    <name evidence="8" type="ORF">GM921_16170</name>
</gene>
<evidence type="ECO:0000256" key="4">
    <source>
        <dbReference type="ARBA" id="ARBA00022452"/>
    </source>
</evidence>
<dbReference type="EMBL" id="WNXD01000002">
    <property type="protein sequence ID" value="MBB2147041.1"/>
    <property type="molecule type" value="Genomic_DNA"/>
</dbReference>
<keyword evidence="7" id="KW-0998">Cell outer membrane</keyword>
<reference evidence="8" key="1">
    <citation type="submission" date="2019-11" db="EMBL/GenBank/DDBJ databases">
        <title>Description of Pedobacter sp. LMG 31464T.</title>
        <authorList>
            <person name="Carlier A."/>
            <person name="Qi S."/>
            <person name="Vandamme P."/>
        </authorList>
    </citation>
    <scope>NUCLEOTIDE SEQUENCE</scope>
    <source>
        <strain evidence="8">LMG 31464</strain>
    </source>
</reference>
<dbReference type="AlphaFoldDB" id="A0A923E1K0"/>
<dbReference type="Pfam" id="PF02321">
    <property type="entry name" value="OEP"/>
    <property type="match status" value="2"/>
</dbReference>
<keyword evidence="4" id="KW-1134">Transmembrane beta strand</keyword>
<evidence type="ECO:0000256" key="3">
    <source>
        <dbReference type="ARBA" id="ARBA00022448"/>
    </source>
</evidence>
<evidence type="ECO:0000313" key="9">
    <source>
        <dbReference type="Proteomes" id="UP000601055"/>
    </source>
</evidence>
<organism evidence="8 9">
    <name type="scientific">Pedobacter planticolens</name>
    <dbReference type="NCBI Taxonomy" id="2679964"/>
    <lineage>
        <taxon>Bacteria</taxon>
        <taxon>Pseudomonadati</taxon>
        <taxon>Bacteroidota</taxon>
        <taxon>Sphingobacteriia</taxon>
        <taxon>Sphingobacteriales</taxon>
        <taxon>Sphingobacteriaceae</taxon>
        <taxon>Pedobacter</taxon>
    </lineage>
</organism>
<dbReference type="SUPFAM" id="SSF56954">
    <property type="entry name" value="Outer membrane efflux proteins (OEP)"/>
    <property type="match status" value="1"/>
</dbReference>